<gene>
    <name evidence="2" type="ORF">C1SCF055_LOCUS21506</name>
</gene>
<protein>
    <submittedName>
        <fullName evidence="4">C3H1-type domain-containing protein</fullName>
    </submittedName>
</protein>
<evidence type="ECO:0000313" key="2">
    <source>
        <dbReference type="EMBL" id="CAI3994893.1"/>
    </source>
</evidence>
<feature type="region of interest" description="Disordered" evidence="1">
    <location>
        <begin position="473"/>
        <end position="513"/>
    </location>
</feature>
<feature type="compositionally biased region" description="Basic residues" evidence="1">
    <location>
        <begin position="491"/>
        <end position="501"/>
    </location>
</feature>
<organism evidence="2">
    <name type="scientific">Cladocopium goreaui</name>
    <dbReference type="NCBI Taxonomy" id="2562237"/>
    <lineage>
        <taxon>Eukaryota</taxon>
        <taxon>Sar</taxon>
        <taxon>Alveolata</taxon>
        <taxon>Dinophyceae</taxon>
        <taxon>Suessiales</taxon>
        <taxon>Symbiodiniaceae</taxon>
        <taxon>Cladocopium</taxon>
    </lineage>
</organism>
<dbReference type="Proteomes" id="UP001152797">
    <property type="component" value="Unassembled WGS sequence"/>
</dbReference>
<dbReference type="AlphaFoldDB" id="A0A9P1G004"/>
<proteinExistence type="predicted"/>
<evidence type="ECO:0000313" key="4">
    <source>
        <dbReference type="EMBL" id="CAL4782205.1"/>
    </source>
</evidence>
<name>A0A9P1G004_9DINO</name>
<dbReference type="EMBL" id="CAMXCT020002005">
    <property type="protein sequence ID" value="CAL1148268.1"/>
    <property type="molecule type" value="Genomic_DNA"/>
</dbReference>
<feature type="region of interest" description="Disordered" evidence="1">
    <location>
        <begin position="305"/>
        <end position="331"/>
    </location>
</feature>
<evidence type="ECO:0000313" key="5">
    <source>
        <dbReference type="Proteomes" id="UP001152797"/>
    </source>
</evidence>
<comment type="caution">
    <text evidence="2">The sequence shown here is derived from an EMBL/GenBank/DDBJ whole genome shotgun (WGS) entry which is preliminary data.</text>
</comment>
<reference evidence="3" key="2">
    <citation type="submission" date="2024-04" db="EMBL/GenBank/DDBJ databases">
        <authorList>
            <person name="Chen Y."/>
            <person name="Shah S."/>
            <person name="Dougan E. K."/>
            <person name="Thang M."/>
            <person name="Chan C."/>
        </authorList>
    </citation>
    <scope>NUCLEOTIDE SEQUENCE [LARGE SCALE GENOMIC DNA]</scope>
</reference>
<dbReference type="EMBL" id="CAMXCT030002005">
    <property type="protein sequence ID" value="CAL4782205.1"/>
    <property type="molecule type" value="Genomic_DNA"/>
</dbReference>
<feature type="region of interest" description="Disordered" evidence="1">
    <location>
        <begin position="217"/>
        <end position="244"/>
    </location>
</feature>
<dbReference type="EMBL" id="CAMXCT010002005">
    <property type="protein sequence ID" value="CAI3994893.1"/>
    <property type="molecule type" value="Genomic_DNA"/>
</dbReference>
<accession>A0A9P1G004</accession>
<evidence type="ECO:0000256" key="1">
    <source>
        <dbReference type="SAM" id="MobiDB-lite"/>
    </source>
</evidence>
<keyword evidence="5" id="KW-1185">Reference proteome</keyword>
<sequence>MKAPLDQGALQALVDSAAQARNLPALHLPFSPPAEEAGAIAVCYALRYRPNGFMVLAPNHPDVQLALVADQPDEDPPMFHESQVSLENTRGRVLGATEVLLVDMSWSYVHLFSPAAAFRGPVASRPPLVHIQMGDQLGRPTKATALEAASRWIGEMDQETAQDYATAEEGVEEAFDSADPNLDGEPMGAASEATIAALLRRIEELEARPVLRQGQFAGTPQPRMAQAERRGAAAKTRPQPAAMPFPDLEREAAEPEVEHEAVVVPPPPPAGSSMEQIMLHQLQQNQVLLHRLVSGSRATDPVLGALQSGGRDNGTASSGILEDCSRSGESGDVARQNALKELGMTPERHDPSLMRRYIERRVPLADNRLLAQFGTMLAEAWAVGAASQNSELLGVIARMLFFLEQCAIDGGKSQLAWLLLCGWQEPAQHLMVNHRRQPGLQPFSRLCALAWVSGNLAYLKDLDFMESRLNQVSKPPTAKSQVDDSDNLTPKPRKPKRPKGKGKGDGANSAAAPAPAAVVHVGHLWCWTGSARLSPRRRRRKAFLQTRHELLQTVVCCLNWEVLGFPLEPPKHAQLGAPISVQQHEILERIESMLDHFLRMPEFEGDGLGPSIIPPPNPSGARPVVSDRVKWKNPPSFDAEPFLSDPLVRAAFVDPEVLHKVVGFMYFSSGVATLADCPRKRNRSQVPLGSLEEASVIKAPPISLPFDTRGAQLAISDGLAASMITMNTTFDSAQAFQVDEEAVAMARYGAQDILSRSQLLYVDPPRVDLGASQPSRYRHEVVINLELAETCCAWPQSKSQSKSSYTTYPHSRSVELRFFGGRSHWHFGERDWYSSKSDVAFQQGCHKWPRTGLASVEFEKGTWSRSREVQCLMCLQELHL</sequence>
<reference evidence="2" key="1">
    <citation type="submission" date="2022-10" db="EMBL/GenBank/DDBJ databases">
        <authorList>
            <person name="Chen Y."/>
            <person name="Dougan E. K."/>
            <person name="Chan C."/>
            <person name="Rhodes N."/>
            <person name="Thang M."/>
        </authorList>
    </citation>
    <scope>NUCLEOTIDE SEQUENCE</scope>
</reference>
<evidence type="ECO:0000313" key="3">
    <source>
        <dbReference type="EMBL" id="CAL1148268.1"/>
    </source>
</evidence>